<dbReference type="GO" id="GO:0003677">
    <property type="term" value="F:DNA binding"/>
    <property type="evidence" value="ECO:0007669"/>
    <property type="project" value="InterPro"/>
</dbReference>
<protein>
    <recommendedName>
        <fullName evidence="2">Helix-hairpin-helix DNA-binding motif class 1 domain-containing protein</fullName>
    </recommendedName>
</protein>
<evidence type="ECO:0000313" key="3">
    <source>
        <dbReference type="EMBL" id="KYH14366.1"/>
    </source>
</evidence>
<feature type="transmembrane region" description="Helical" evidence="1">
    <location>
        <begin position="17"/>
        <end position="37"/>
    </location>
</feature>
<reference evidence="3 4" key="1">
    <citation type="submission" date="2016-02" db="EMBL/GenBank/DDBJ databases">
        <title>Draft genome sequence of hydrocarbon degrading Staphylococcus saprophyticus Strain CNV2, isolated from crude-oil contaminated soil from Noonmati Oil Refinery, Guwahati, Assam, India.</title>
        <authorList>
            <person name="Mukherjee A."/>
            <person name="Chettri B."/>
            <person name="Langpoklakpam J."/>
            <person name="Singh A.K."/>
            <person name="Chattopadhyay D.J."/>
        </authorList>
    </citation>
    <scope>NUCLEOTIDE SEQUENCE [LARGE SCALE GENOMIC DNA]</scope>
    <source>
        <strain evidence="3 4">CNV2</strain>
    </source>
</reference>
<dbReference type="InterPro" id="IPR051675">
    <property type="entry name" value="Endo/Exo/Phosphatase_dom_1"/>
</dbReference>
<evidence type="ECO:0000256" key="1">
    <source>
        <dbReference type="SAM" id="Phobius"/>
    </source>
</evidence>
<dbReference type="Pfam" id="PF12836">
    <property type="entry name" value="HHH_3"/>
    <property type="match status" value="1"/>
</dbReference>
<sequence>MSQWLVQLRSALLKKRYLIFIFCLSVIAIIILAFSSFGKTNISHYSNIEMKNQHDNLKKHTTTAAQQNTKIKQPEIIYVDIKGAVKYPNVYQMKSTDRVKQLLDKAQPTNDAELSTVNLAEKLLDQKLVIIPSKNDKVNALNTNLTSTHQPPNKNAKSPVNLNTATIDELKSINGIGESKAQAIINYREQHGQFDSIEKLKEVKGIGAKTYEKLQAEFTL</sequence>
<dbReference type="RefSeq" id="WP_061854547.1">
    <property type="nucleotide sequence ID" value="NZ_JADIIP010000001.1"/>
</dbReference>
<dbReference type="Gene3D" id="1.10.150.280">
    <property type="entry name" value="AF1531-like domain"/>
    <property type="match status" value="1"/>
</dbReference>
<dbReference type="Proteomes" id="UP000075418">
    <property type="component" value="Unassembled WGS sequence"/>
</dbReference>
<dbReference type="GO" id="GO:0006281">
    <property type="term" value="P:DNA repair"/>
    <property type="evidence" value="ECO:0007669"/>
    <property type="project" value="InterPro"/>
</dbReference>
<keyword evidence="1" id="KW-0472">Membrane</keyword>
<dbReference type="GO" id="GO:0015627">
    <property type="term" value="C:type II protein secretion system complex"/>
    <property type="evidence" value="ECO:0007669"/>
    <property type="project" value="TreeGrafter"/>
</dbReference>
<dbReference type="InterPro" id="IPR003583">
    <property type="entry name" value="Hlx-hairpin-Hlx_DNA-bd_motif"/>
</dbReference>
<dbReference type="InterPro" id="IPR004509">
    <property type="entry name" value="Competence_ComEA_HhH"/>
</dbReference>
<dbReference type="PANTHER" id="PTHR21180:SF32">
    <property type="entry name" value="ENDONUCLEASE_EXONUCLEASE_PHOSPHATASE FAMILY DOMAIN-CONTAINING PROTEIN 1"/>
    <property type="match status" value="1"/>
</dbReference>
<dbReference type="SUPFAM" id="SSF47781">
    <property type="entry name" value="RuvA domain 2-like"/>
    <property type="match status" value="1"/>
</dbReference>
<accession>A0A151A4T7</accession>
<dbReference type="AlphaFoldDB" id="A0A151A4T7"/>
<feature type="domain" description="Helix-hairpin-helix DNA-binding motif class 1" evidence="2">
    <location>
        <begin position="198"/>
        <end position="217"/>
    </location>
</feature>
<dbReference type="NCBIfam" id="TIGR00426">
    <property type="entry name" value="competence protein ComEA helix-hairpin-helix repeat region"/>
    <property type="match status" value="1"/>
</dbReference>
<keyword evidence="1" id="KW-0812">Transmembrane</keyword>
<dbReference type="EMBL" id="LUGM01000002">
    <property type="protein sequence ID" value="KYH14366.1"/>
    <property type="molecule type" value="Genomic_DNA"/>
</dbReference>
<dbReference type="InterPro" id="IPR010994">
    <property type="entry name" value="RuvA_2-like"/>
</dbReference>
<dbReference type="GO" id="GO:0015628">
    <property type="term" value="P:protein secretion by the type II secretion system"/>
    <property type="evidence" value="ECO:0007669"/>
    <property type="project" value="TreeGrafter"/>
</dbReference>
<gene>
    <name evidence="3" type="ORF">A0131_06200</name>
</gene>
<evidence type="ECO:0000259" key="2">
    <source>
        <dbReference type="SMART" id="SM00278"/>
    </source>
</evidence>
<proteinExistence type="predicted"/>
<feature type="domain" description="Helix-hairpin-helix DNA-binding motif class 1" evidence="2">
    <location>
        <begin position="168"/>
        <end position="187"/>
    </location>
</feature>
<dbReference type="SMART" id="SM00278">
    <property type="entry name" value="HhH1"/>
    <property type="match status" value="2"/>
</dbReference>
<name>A0A151A4T7_9STAP</name>
<comment type="caution">
    <text evidence="3">The sequence shown here is derived from an EMBL/GenBank/DDBJ whole genome shotgun (WGS) entry which is preliminary data.</text>
</comment>
<keyword evidence="1" id="KW-1133">Transmembrane helix</keyword>
<dbReference type="PANTHER" id="PTHR21180">
    <property type="entry name" value="ENDONUCLEASE/EXONUCLEASE/PHOSPHATASE FAMILY DOMAIN-CONTAINING PROTEIN 1"/>
    <property type="match status" value="1"/>
</dbReference>
<organism evidence="3 4">
    <name type="scientific">Staphylococcus kloosii</name>
    <dbReference type="NCBI Taxonomy" id="29384"/>
    <lineage>
        <taxon>Bacteria</taxon>
        <taxon>Bacillati</taxon>
        <taxon>Bacillota</taxon>
        <taxon>Bacilli</taxon>
        <taxon>Bacillales</taxon>
        <taxon>Staphylococcaceae</taxon>
        <taxon>Staphylococcus</taxon>
    </lineage>
</organism>
<evidence type="ECO:0000313" key="4">
    <source>
        <dbReference type="Proteomes" id="UP000075418"/>
    </source>
</evidence>